<dbReference type="Proteomes" id="UP000002624">
    <property type="component" value="Unassembled WGS sequence"/>
</dbReference>
<proteinExistence type="predicted"/>
<dbReference type="VEuPathDB" id="FungiDB:HCDG_02483"/>
<dbReference type="OrthoDB" id="10567181at2759"/>
<accession>C6H8F2</accession>
<dbReference type="HOGENOM" id="CLU_1906132_0_0_1"/>
<evidence type="ECO:0000313" key="2">
    <source>
        <dbReference type="Proteomes" id="UP000002624"/>
    </source>
</evidence>
<organism evidence="1 2">
    <name type="scientific">Ajellomyces capsulatus (strain H143)</name>
    <name type="common">Darling's disease fungus</name>
    <name type="synonym">Histoplasma capsulatum</name>
    <dbReference type="NCBI Taxonomy" id="544712"/>
    <lineage>
        <taxon>Eukaryota</taxon>
        <taxon>Fungi</taxon>
        <taxon>Dikarya</taxon>
        <taxon>Ascomycota</taxon>
        <taxon>Pezizomycotina</taxon>
        <taxon>Eurotiomycetes</taxon>
        <taxon>Eurotiomycetidae</taxon>
        <taxon>Onygenales</taxon>
        <taxon>Ajellomycetaceae</taxon>
        <taxon>Histoplasma</taxon>
    </lineage>
</organism>
<protein>
    <submittedName>
        <fullName evidence="1">Uncharacterized protein</fullName>
    </submittedName>
</protein>
<evidence type="ECO:0000313" key="1">
    <source>
        <dbReference type="EMBL" id="EER42585.1"/>
    </source>
</evidence>
<dbReference type="EMBL" id="GG692421">
    <property type="protein sequence ID" value="EER42585.1"/>
    <property type="molecule type" value="Genomic_DNA"/>
</dbReference>
<sequence>MVHSDWHAVRRAQEVVGQRRAEMRTETVTIIIIHPLTLVMRVVLQCLSPPDKHGEIQQKSVQQTKGLLCRQSRRVVGVALIIFVSPDYKNHKSLEIRYENSKMKQAVGKGKEGARRKCIWEKGNPRCKILRGL</sequence>
<gene>
    <name evidence="1" type="ORF">HCDG_02483</name>
</gene>
<reference evidence="2" key="1">
    <citation type="submission" date="2009-05" db="EMBL/GenBank/DDBJ databases">
        <title>The genome sequence of Ajellomyces capsulatus strain H143.</title>
        <authorList>
            <person name="Champion M."/>
            <person name="Cuomo C.A."/>
            <person name="Ma L.-J."/>
            <person name="Henn M.R."/>
            <person name="Sil A."/>
            <person name="Goldman B."/>
            <person name="Young S.K."/>
            <person name="Kodira C.D."/>
            <person name="Zeng Q."/>
            <person name="Koehrsen M."/>
            <person name="Alvarado L."/>
            <person name="Berlin A.M."/>
            <person name="Borenstein D."/>
            <person name="Chen Z."/>
            <person name="Engels R."/>
            <person name="Freedman E."/>
            <person name="Gellesch M."/>
            <person name="Goldberg J."/>
            <person name="Griggs A."/>
            <person name="Gujja S."/>
            <person name="Heiman D.I."/>
            <person name="Hepburn T.A."/>
            <person name="Howarth C."/>
            <person name="Jen D."/>
            <person name="Larson L."/>
            <person name="Lewis B."/>
            <person name="Mehta T."/>
            <person name="Park D."/>
            <person name="Pearson M."/>
            <person name="Roberts A."/>
            <person name="Saif S."/>
            <person name="Shea T.D."/>
            <person name="Shenoy N."/>
            <person name="Sisk P."/>
            <person name="Stolte C."/>
            <person name="Sykes S."/>
            <person name="Walk T."/>
            <person name="White J."/>
            <person name="Yandava C."/>
            <person name="Klein B."/>
            <person name="McEwen J.G."/>
            <person name="Puccia R."/>
            <person name="Goldman G.H."/>
            <person name="Felipe M.S."/>
            <person name="Nino-Vega G."/>
            <person name="San-Blas G."/>
            <person name="Taylor J.W."/>
            <person name="Mendoza L."/>
            <person name="Galagan J.E."/>
            <person name="Nusbaum C."/>
            <person name="Birren B.W."/>
        </authorList>
    </citation>
    <scope>NUCLEOTIDE SEQUENCE [LARGE SCALE GENOMIC DNA]</scope>
    <source>
        <strain evidence="2">H143</strain>
    </source>
</reference>
<name>C6H8F2_AJECH</name>
<dbReference type="AlphaFoldDB" id="C6H8F2"/>